<dbReference type="EMBL" id="LR725653">
    <property type="protein sequence ID" value="VWO96455.1"/>
    <property type="molecule type" value="Genomic_DNA"/>
</dbReference>
<feature type="signal peptide" evidence="5">
    <location>
        <begin position="1"/>
        <end position="24"/>
    </location>
</feature>
<dbReference type="InterPro" id="IPR036188">
    <property type="entry name" value="FAD/NAD-bd_sf"/>
</dbReference>
<feature type="chain" id="PRO_5023837993" evidence="5">
    <location>
        <begin position="25"/>
        <end position="94"/>
    </location>
</feature>
<dbReference type="PANTHER" id="PTHR46972:SF1">
    <property type="entry name" value="FAD DEPENDENT OXIDOREDUCTASE DOMAIN-CONTAINING PROTEIN"/>
    <property type="match status" value="1"/>
</dbReference>
<evidence type="ECO:0000256" key="2">
    <source>
        <dbReference type="ARBA" id="ARBA00022827"/>
    </source>
</evidence>
<keyword evidence="3" id="KW-0560">Oxidoreductase</keyword>
<proteinExistence type="predicted"/>
<dbReference type="Gene3D" id="3.50.50.60">
    <property type="entry name" value="FAD/NAD(P)-binding domain"/>
    <property type="match status" value="1"/>
</dbReference>
<keyword evidence="4" id="KW-0503">Monooxygenase</keyword>
<gene>
    <name evidence="6" type="primary">Q52394</name>
</gene>
<reference evidence="6" key="1">
    <citation type="submission" date="2019-10" db="EMBL/GenBank/DDBJ databases">
        <authorList>
            <person name="Nor Muhammad N."/>
        </authorList>
    </citation>
    <scope>NUCLEOTIDE SEQUENCE</scope>
</reference>
<evidence type="ECO:0000313" key="6">
    <source>
        <dbReference type="EMBL" id="VWO96455.1"/>
    </source>
</evidence>
<evidence type="ECO:0000256" key="3">
    <source>
        <dbReference type="ARBA" id="ARBA00023002"/>
    </source>
</evidence>
<accession>A0A5K1JW15</accession>
<keyword evidence="5" id="KW-0732">Signal</keyword>
<sequence>MSPFAGAGANLALLDALELGLALAALQEDGKLGDADAVAEKVAAFEEGMCAMAGRIAEGANGNLAACVGPNTPEEALKRFAEQMGAAEGGEREG</sequence>
<dbReference type="GO" id="GO:0004497">
    <property type="term" value="F:monooxygenase activity"/>
    <property type="evidence" value="ECO:0007669"/>
    <property type="project" value="UniProtKB-KW"/>
</dbReference>
<keyword evidence="1" id="KW-0285">Flavoprotein</keyword>
<keyword evidence="2" id="KW-0274">FAD</keyword>
<evidence type="ECO:0000256" key="4">
    <source>
        <dbReference type="ARBA" id="ARBA00023033"/>
    </source>
</evidence>
<protein>
    <submittedName>
        <fullName evidence="6">AvrPphE (AvrPphE protein) (Type III effector HopX1)</fullName>
    </submittedName>
</protein>
<evidence type="ECO:0000256" key="5">
    <source>
        <dbReference type="SAM" id="SignalP"/>
    </source>
</evidence>
<organism evidence="6">
    <name type="scientific">Ganoderma boninense</name>
    <dbReference type="NCBI Taxonomy" id="34458"/>
    <lineage>
        <taxon>Eukaryota</taxon>
        <taxon>Fungi</taxon>
        <taxon>Dikarya</taxon>
        <taxon>Basidiomycota</taxon>
        <taxon>Agaricomycotina</taxon>
        <taxon>Agaricomycetes</taxon>
        <taxon>Polyporales</taxon>
        <taxon>Polyporaceae</taxon>
        <taxon>Ganoderma</taxon>
    </lineage>
</organism>
<dbReference type="SUPFAM" id="SSF51905">
    <property type="entry name" value="FAD/NAD(P)-binding domain"/>
    <property type="match status" value="1"/>
</dbReference>
<dbReference type="PANTHER" id="PTHR46972">
    <property type="entry name" value="MONOOXYGENASE ASQM-RELATED"/>
    <property type="match status" value="1"/>
</dbReference>
<name>A0A5K1JW15_9APHY</name>
<evidence type="ECO:0000256" key="1">
    <source>
        <dbReference type="ARBA" id="ARBA00022630"/>
    </source>
</evidence>
<dbReference type="AlphaFoldDB" id="A0A5K1JW15"/>